<reference evidence="2 3" key="1">
    <citation type="submission" date="2018-07" db="EMBL/GenBank/DDBJ databases">
        <title>Genomic Encyclopedia of Type Strains, Phase IV (KMG-IV): sequencing the most valuable type-strain genomes for metagenomic binning, comparative biology and taxonomic classification.</title>
        <authorList>
            <person name="Goeker M."/>
        </authorList>
    </citation>
    <scope>NUCLEOTIDE SEQUENCE [LARGE SCALE GENOMIC DNA]</scope>
    <source>
        <strain evidence="2 3">DSM 4134</strain>
    </source>
</reference>
<keyword evidence="2" id="KW-0418">Kinase</keyword>
<evidence type="ECO:0000313" key="3">
    <source>
        <dbReference type="Proteomes" id="UP000256779"/>
    </source>
</evidence>
<evidence type="ECO:0000313" key="2">
    <source>
        <dbReference type="EMBL" id="RED92294.1"/>
    </source>
</evidence>
<organism evidence="2 3">
    <name type="scientific">Marinoscillum furvescens DSM 4134</name>
    <dbReference type="NCBI Taxonomy" id="1122208"/>
    <lineage>
        <taxon>Bacteria</taxon>
        <taxon>Pseudomonadati</taxon>
        <taxon>Bacteroidota</taxon>
        <taxon>Cytophagia</taxon>
        <taxon>Cytophagales</taxon>
        <taxon>Reichenbachiellaceae</taxon>
        <taxon>Marinoscillum</taxon>
    </lineage>
</organism>
<dbReference type="Gene3D" id="3.30.420.40">
    <property type="match status" value="2"/>
</dbReference>
<dbReference type="SUPFAM" id="SSF53067">
    <property type="entry name" value="Actin-like ATPase domain"/>
    <property type="match status" value="1"/>
</dbReference>
<comment type="caution">
    <text evidence="2">The sequence shown here is derived from an EMBL/GenBank/DDBJ whole genome shotgun (WGS) entry which is preliminary data.</text>
</comment>
<dbReference type="Proteomes" id="UP000256779">
    <property type="component" value="Unassembled WGS sequence"/>
</dbReference>
<name>A0A3D9KWC8_MARFU</name>
<dbReference type="GO" id="GO:0016301">
    <property type="term" value="F:kinase activity"/>
    <property type="evidence" value="ECO:0007669"/>
    <property type="project" value="UniProtKB-KW"/>
</dbReference>
<evidence type="ECO:0000256" key="1">
    <source>
        <dbReference type="ARBA" id="ARBA00006479"/>
    </source>
</evidence>
<dbReference type="InterPro" id="IPR043129">
    <property type="entry name" value="ATPase_NBD"/>
</dbReference>
<keyword evidence="2" id="KW-0808">Transferase</keyword>
<dbReference type="EMBL" id="QREG01000031">
    <property type="protein sequence ID" value="RED92294.1"/>
    <property type="molecule type" value="Genomic_DNA"/>
</dbReference>
<keyword evidence="3" id="KW-1185">Reference proteome</keyword>
<dbReference type="PANTHER" id="PTHR18964:SF149">
    <property type="entry name" value="BIFUNCTIONAL UDP-N-ACETYLGLUCOSAMINE 2-EPIMERASE_N-ACETYLMANNOSAMINE KINASE"/>
    <property type="match status" value="1"/>
</dbReference>
<gene>
    <name evidence="2" type="ORF">C7460_1318</name>
</gene>
<dbReference type="OrthoDB" id="9810372at2"/>
<dbReference type="Pfam" id="PF00480">
    <property type="entry name" value="ROK"/>
    <property type="match status" value="1"/>
</dbReference>
<sequence>MSDKRIIGVDIGGTKISMGIVENGEVIKRHRINTPATEAKEVVVEALIAALHELREDADIAGIGIGVPGLLDEKEGVVYDLINIPSWDEVFLAKAVREATGLEVYLTNDANCFALGEKCYGQGRQYESFVGITLGTGLGAGFIINGQVHAGLVSAAGELALIPYLKHHYEYYCSGQFFENEFNVTGQQVYERAQQGDPLALGYYEQYGQHVGSLMKSLLQILSPEAFLIGGSIKDAFAYFEQSMWKEIRTYPYKRVLDRLVVARSEMDDIALLGAAALFQMRSPEMALSL</sequence>
<proteinExistence type="inferred from homology"/>
<comment type="similarity">
    <text evidence="1">Belongs to the ROK (NagC/XylR) family.</text>
</comment>
<dbReference type="PANTHER" id="PTHR18964">
    <property type="entry name" value="ROK (REPRESSOR, ORF, KINASE) FAMILY"/>
    <property type="match status" value="1"/>
</dbReference>
<protein>
    <submittedName>
        <fullName evidence="2">Glucokinase</fullName>
    </submittedName>
</protein>
<accession>A0A3D9KWC8</accession>
<dbReference type="AlphaFoldDB" id="A0A3D9KWC8"/>
<dbReference type="InterPro" id="IPR000600">
    <property type="entry name" value="ROK"/>
</dbReference>
<dbReference type="RefSeq" id="WP_115870252.1">
    <property type="nucleotide sequence ID" value="NZ_QREG01000031.1"/>
</dbReference>